<protein>
    <recommendedName>
        <fullName evidence="2">Profilin</fullName>
    </recommendedName>
</protein>
<dbReference type="Gene3D" id="3.30.450.30">
    <property type="entry name" value="Dynein light chain 2a, cytoplasmic"/>
    <property type="match status" value="1"/>
</dbReference>
<dbReference type="RefSeq" id="WP_369188031.1">
    <property type="nucleotide sequence ID" value="NZ_CP163431.1"/>
</dbReference>
<dbReference type="EMBL" id="CP163431">
    <property type="protein sequence ID" value="XDQ01713.1"/>
    <property type="molecule type" value="Genomic_DNA"/>
</dbReference>
<proteinExistence type="predicted"/>
<evidence type="ECO:0008006" key="2">
    <source>
        <dbReference type="Google" id="ProtNLM"/>
    </source>
</evidence>
<name>A0AB39M9V4_9ACTN</name>
<dbReference type="AlphaFoldDB" id="A0AB39M9V4"/>
<gene>
    <name evidence="1" type="ORF">AB5J58_16595</name>
</gene>
<accession>A0AB39M9V4</accession>
<organism evidence="1">
    <name type="scientific">Streptomyces sp. R08</name>
    <dbReference type="NCBI Taxonomy" id="3238624"/>
    <lineage>
        <taxon>Bacteria</taxon>
        <taxon>Bacillati</taxon>
        <taxon>Actinomycetota</taxon>
        <taxon>Actinomycetes</taxon>
        <taxon>Kitasatosporales</taxon>
        <taxon>Streptomycetaceae</taxon>
        <taxon>Streptomyces</taxon>
    </lineage>
</organism>
<sequence>MSEIDFDGATDTVWESYLLDRLLDPEGTNDGAGTAPSAAALYVFNDDGEQAVLGGALVIRDPDTYEDAADFFATGADALFELVDGEGTGAMVAFGGTKYRIAERGEADGGKGSALPVVHLHGEGEGIVLVGVPGIVVAAYWDEERKNTPDAATRAATACAQALRTDLAL</sequence>
<reference evidence="1" key="1">
    <citation type="submission" date="2024-07" db="EMBL/GenBank/DDBJ databases">
        <authorList>
            <person name="Yu S.T."/>
        </authorList>
    </citation>
    <scope>NUCLEOTIDE SEQUENCE</scope>
    <source>
        <strain evidence="1">R08</strain>
    </source>
</reference>
<evidence type="ECO:0000313" key="1">
    <source>
        <dbReference type="EMBL" id="XDQ01713.1"/>
    </source>
</evidence>